<dbReference type="AlphaFoldDB" id="G9YG07"/>
<sequence>MAPTVKTVLSQHDFTGRTVIPFMTHAGWPGHTLRDMAAACKNAAIAAAKEIRFDGSGGPTLVTPRQEIDTWLEEVRKIVL</sequence>
<evidence type="ECO:0008006" key="3">
    <source>
        <dbReference type="Google" id="ProtNLM"/>
    </source>
</evidence>
<accession>G9YG07</accession>
<evidence type="ECO:0000313" key="1">
    <source>
        <dbReference type="EMBL" id="EHM42437.1"/>
    </source>
</evidence>
<organism evidence="1 2">
    <name type="scientific">Anaeroglobus geminatus F0357</name>
    <dbReference type="NCBI Taxonomy" id="861450"/>
    <lineage>
        <taxon>Bacteria</taxon>
        <taxon>Bacillati</taxon>
        <taxon>Bacillota</taxon>
        <taxon>Negativicutes</taxon>
        <taxon>Veillonellales</taxon>
        <taxon>Veillonellaceae</taxon>
        <taxon>Anaeroglobus</taxon>
    </lineage>
</organism>
<dbReference type="RefSeq" id="WP_006789558.1">
    <property type="nucleotide sequence ID" value="NZ_JH417572.1"/>
</dbReference>
<dbReference type="STRING" id="861450.HMPREF0080_00571"/>
<dbReference type="InterPro" id="IPR029039">
    <property type="entry name" value="Flavoprotein-like_sf"/>
</dbReference>
<dbReference type="eggNOG" id="COG0716">
    <property type="taxonomic scope" value="Bacteria"/>
</dbReference>
<dbReference type="Proteomes" id="UP000005481">
    <property type="component" value="Unassembled WGS sequence"/>
</dbReference>
<comment type="caution">
    <text evidence="1">The sequence shown here is derived from an EMBL/GenBank/DDBJ whole genome shotgun (WGS) entry which is preliminary data.</text>
</comment>
<proteinExistence type="predicted"/>
<evidence type="ECO:0000313" key="2">
    <source>
        <dbReference type="Proteomes" id="UP000005481"/>
    </source>
</evidence>
<protein>
    <recommendedName>
        <fullName evidence="3">Flavodoxin-like domain-containing protein</fullName>
    </recommendedName>
</protein>
<name>G9YG07_9FIRM</name>
<dbReference type="HOGENOM" id="CLU_2582013_0_0_9"/>
<keyword evidence="2" id="KW-1185">Reference proteome</keyword>
<dbReference type="EMBL" id="AGCJ01000018">
    <property type="protein sequence ID" value="EHM42437.1"/>
    <property type="molecule type" value="Genomic_DNA"/>
</dbReference>
<gene>
    <name evidence="1" type="ORF">HMPREF0080_00571</name>
</gene>
<dbReference type="Gene3D" id="3.40.50.360">
    <property type="match status" value="1"/>
</dbReference>
<reference evidence="1 2" key="1">
    <citation type="submission" date="2011-08" db="EMBL/GenBank/DDBJ databases">
        <authorList>
            <person name="Weinstock G."/>
            <person name="Sodergren E."/>
            <person name="Clifton S."/>
            <person name="Fulton L."/>
            <person name="Fulton B."/>
            <person name="Courtney L."/>
            <person name="Fronick C."/>
            <person name="Harrison M."/>
            <person name="Strong C."/>
            <person name="Farmer C."/>
            <person name="Delahaunty K."/>
            <person name="Markovic C."/>
            <person name="Hall O."/>
            <person name="Minx P."/>
            <person name="Tomlinson C."/>
            <person name="Mitreva M."/>
            <person name="Hou S."/>
            <person name="Chen J."/>
            <person name="Wollam A."/>
            <person name="Pepin K.H."/>
            <person name="Johnson M."/>
            <person name="Bhonagiri V."/>
            <person name="Zhang X."/>
            <person name="Suruliraj S."/>
            <person name="Warren W."/>
            <person name="Chinwalla A."/>
            <person name="Mardis E.R."/>
            <person name="Wilson R.K."/>
        </authorList>
    </citation>
    <scope>NUCLEOTIDE SEQUENCE [LARGE SCALE GENOMIC DNA]</scope>
    <source>
        <strain evidence="1 2">F0357</strain>
    </source>
</reference>